<feature type="domain" description="HTH araC/xylS-type" evidence="1">
    <location>
        <begin position="210"/>
        <end position="307"/>
    </location>
</feature>
<reference evidence="2 3" key="1">
    <citation type="submission" date="2019-03" db="EMBL/GenBank/DDBJ databases">
        <title>Genomic Encyclopedia of Type Strains, Phase III (KMG-III): the genomes of soil and plant-associated and newly described type strains.</title>
        <authorList>
            <person name="Whitman W."/>
        </authorList>
    </citation>
    <scope>NUCLEOTIDE SEQUENCE [LARGE SCALE GENOMIC DNA]</scope>
    <source>
        <strain evidence="2 3">CECT 7378</strain>
    </source>
</reference>
<dbReference type="EMBL" id="SNXC01000009">
    <property type="protein sequence ID" value="TDO99640.1"/>
    <property type="molecule type" value="Genomic_DNA"/>
</dbReference>
<evidence type="ECO:0000259" key="1">
    <source>
        <dbReference type="PROSITE" id="PS01124"/>
    </source>
</evidence>
<dbReference type="PROSITE" id="PS01124">
    <property type="entry name" value="HTH_ARAC_FAMILY_2"/>
    <property type="match status" value="1"/>
</dbReference>
<name>A0A4R6MFW3_9GAMM</name>
<proteinExistence type="predicted"/>
<dbReference type="InterPro" id="IPR018060">
    <property type="entry name" value="HTH_AraC"/>
</dbReference>
<evidence type="ECO:0000313" key="3">
    <source>
        <dbReference type="Proteomes" id="UP000294656"/>
    </source>
</evidence>
<protein>
    <recommendedName>
        <fullName evidence="1">HTH araC/xylS-type domain-containing protein</fullName>
    </recommendedName>
</protein>
<dbReference type="Proteomes" id="UP000294656">
    <property type="component" value="Unassembled WGS sequence"/>
</dbReference>
<dbReference type="AlphaFoldDB" id="A0A4R6MFW3"/>
<dbReference type="GO" id="GO:0003700">
    <property type="term" value="F:DNA-binding transcription factor activity"/>
    <property type="evidence" value="ECO:0007669"/>
    <property type="project" value="InterPro"/>
</dbReference>
<organism evidence="2 3">
    <name type="scientific">Marinomonas balearica</name>
    <dbReference type="NCBI Taxonomy" id="491947"/>
    <lineage>
        <taxon>Bacteria</taxon>
        <taxon>Pseudomonadati</taxon>
        <taxon>Pseudomonadota</taxon>
        <taxon>Gammaproteobacteria</taxon>
        <taxon>Oceanospirillales</taxon>
        <taxon>Oceanospirillaceae</taxon>
        <taxon>Marinomonas</taxon>
    </lineage>
</organism>
<dbReference type="GO" id="GO:0043565">
    <property type="term" value="F:sequence-specific DNA binding"/>
    <property type="evidence" value="ECO:0007669"/>
    <property type="project" value="InterPro"/>
</dbReference>
<evidence type="ECO:0000313" key="2">
    <source>
        <dbReference type="EMBL" id="TDO99640.1"/>
    </source>
</evidence>
<gene>
    <name evidence="2" type="ORF">DFP79_0627</name>
</gene>
<dbReference type="OrthoDB" id="6101802at2"/>
<dbReference type="Gene3D" id="1.10.10.60">
    <property type="entry name" value="Homeodomain-like"/>
    <property type="match status" value="1"/>
</dbReference>
<sequence>MQISINDLFNATGNVQDIWSLSVKGHRHILHPVPGVTLLEQSVCASKSVEIVEQAQPGLYLSFYSSASTKQKSSLKKHQRANHNNDCVQVTYLPKTASGTFPLEIDTSYNLTQIHLTPERCASLTGETEDKILSYFLEVGDKLGNKGNVITLSNTHQLKEAVRPLLVCAFGDSKSISLTGKIYNLFFEILEHLQITKHINACEDCQNKILSGQNLLEVAFSSTRSTKEIAQAVGLNQTAFELGFHHLTGQSTTHYQKHIRVKQAALKIKDSPEKKSEIVMGSGLSEEEFEETFLKQFGVLSHQYGQIH</sequence>
<comment type="caution">
    <text evidence="2">The sequence shown here is derived from an EMBL/GenBank/DDBJ whole genome shotgun (WGS) entry which is preliminary data.</text>
</comment>
<accession>A0A4R6MFW3</accession>
<dbReference type="RefSeq" id="WP_133502484.1">
    <property type="nucleotide sequence ID" value="NZ_SNXC01000009.1"/>
</dbReference>
<keyword evidence="3" id="KW-1185">Reference proteome</keyword>